<evidence type="ECO:0000313" key="1">
    <source>
        <dbReference type="EMBL" id="HIR58864.1"/>
    </source>
</evidence>
<evidence type="ECO:0000313" key="2">
    <source>
        <dbReference type="Proteomes" id="UP000824232"/>
    </source>
</evidence>
<accession>A0A9D1DU30</accession>
<protein>
    <submittedName>
        <fullName evidence="1">Uncharacterized protein</fullName>
    </submittedName>
</protein>
<proteinExistence type="predicted"/>
<dbReference type="Proteomes" id="UP000824232">
    <property type="component" value="Unassembled WGS sequence"/>
</dbReference>
<comment type="caution">
    <text evidence="1">The sequence shown here is derived from an EMBL/GenBank/DDBJ whole genome shotgun (WGS) entry which is preliminary data.</text>
</comment>
<name>A0A9D1DU30_9FIRM</name>
<dbReference type="EMBL" id="DVHC01000026">
    <property type="protein sequence ID" value="HIR58864.1"/>
    <property type="molecule type" value="Genomic_DNA"/>
</dbReference>
<reference evidence="1" key="1">
    <citation type="submission" date="2020-10" db="EMBL/GenBank/DDBJ databases">
        <authorList>
            <person name="Gilroy R."/>
        </authorList>
    </citation>
    <scope>NUCLEOTIDE SEQUENCE</scope>
    <source>
        <strain evidence="1">CHK184-20233</strain>
    </source>
</reference>
<gene>
    <name evidence="1" type="ORF">IAB38_02330</name>
</gene>
<dbReference type="AlphaFoldDB" id="A0A9D1DU30"/>
<reference evidence="1" key="2">
    <citation type="journal article" date="2021" name="PeerJ">
        <title>Extensive microbial diversity within the chicken gut microbiome revealed by metagenomics and culture.</title>
        <authorList>
            <person name="Gilroy R."/>
            <person name="Ravi A."/>
            <person name="Getino M."/>
            <person name="Pursley I."/>
            <person name="Horton D.L."/>
            <person name="Alikhan N.F."/>
            <person name="Baker D."/>
            <person name="Gharbi K."/>
            <person name="Hall N."/>
            <person name="Watson M."/>
            <person name="Adriaenssens E.M."/>
            <person name="Foster-Nyarko E."/>
            <person name="Jarju S."/>
            <person name="Secka A."/>
            <person name="Antonio M."/>
            <person name="Oren A."/>
            <person name="Chaudhuri R.R."/>
            <person name="La Ragione R."/>
            <person name="Hildebrand F."/>
            <person name="Pallen M.J."/>
        </authorList>
    </citation>
    <scope>NUCLEOTIDE SEQUENCE</scope>
    <source>
        <strain evidence="1">CHK184-20233</strain>
    </source>
</reference>
<organism evidence="1 2">
    <name type="scientific">Candidatus Onthousia excrementipullorum</name>
    <dbReference type="NCBI Taxonomy" id="2840884"/>
    <lineage>
        <taxon>Bacteria</taxon>
        <taxon>Bacillati</taxon>
        <taxon>Bacillota</taxon>
        <taxon>Bacilli</taxon>
        <taxon>Candidatus Onthousia</taxon>
    </lineage>
</organism>
<sequence length="126" mass="14572">MSLSELYSEEVNQYRKTGKLQVEPSQALTMLLLDKKDDFFPTDVNIEHFYHDYEDEIKADALKVEDDFDLESPKDNDKFWKTYGSAIEVLFDGITQMSLMSGEDVYQYCYGDEKGDTKVKKIGGIK</sequence>